<dbReference type="AlphaFoldDB" id="A0A3N4KML0"/>
<dbReference type="OrthoDB" id="8117402at2759"/>
<evidence type="ECO:0000313" key="5">
    <source>
        <dbReference type="Proteomes" id="UP000277580"/>
    </source>
</evidence>
<accession>A0A3N4KML0</accession>
<organism evidence="4 5">
    <name type="scientific">Morchella conica CCBAS932</name>
    <dbReference type="NCBI Taxonomy" id="1392247"/>
    <lineage>
        <taxon>Eukaryota</taxon>
        <taxon>Fungi</taxon>
        <taxon>Dikarya</taxon>
        <taxon>Ascomycota</taxon>
        <taxon>Pezizomycotina</taxon>
        <taxon>Pezizomycetes</taxon>
        <taxon>Pezizales</taxon>
        <taxon>Morchellaceae</taxon>
        <taxon>Morchella</taxon>
    </lineage>
</organism>
<keyword evidence="1" id="KW-0863">Zinc-finger</keyword>
<keyword evidence="1" id="KW-0479">Metal-binding</keyword>
<dbReference type="EMBL" id="ML119141">
    <property type="protein sequence ID" value="RPB10658.1"/>
    <property type="molecule type" value="Genomic_DNA"/>
</dbReference>
<evidence type="ECO:0000259" key="3">
    <source>
        <dbReference type="PROSITE" id="PS50157"/>
    </source>
</evidence>
<gene>
    <name evidence="4" type="ORF">P167DRAFT_546969</name>
</gene>
<dbReference type="Pfam" id="PF00096">
    <property type="entry name" value="zf-C2H2"/>
    <property type="match status" value="1"/>
</dbReference>
<keyword evidence="5" id="KW-1185">Reference proteome</keyword>
<proteinExistence type="predicted"/>
<name>A0A3N4KML0_9PEZI</name>
<protein>
    <recommendedName>
        <fullName evidence="3">C2H2-type domain-containing protein</fullName>
    </recommendedName>
</protein>
<evidence type="ECO:0000256" key="1">
    <source>
        <dbReference type="PROSITE-ProRule" id="PRU00042"/>
    </source>
</evidence>
<feature type="region of interest" description="Disordered" evidence="2">
    <location>
        <begin position="96"/>
        <end position="132"/>
    </location>
</feature>
<feature type="region of interest" description="Disordered" evidence="2">
    <location>
        <begin position="357"/>
        <end position="419"/>
    </location>
</feature>
<dbReference type="GO" id="GO:0008270">
    <property type="term" value="F:zinc ion binding"/>
    <property type="evidence" value="ECO:0007669"/>
    <property type="project" value="UniProtKB-KW"/>
</dbReference>
<dbReference type="SUPFAM" id="SSF57667">
    <property type="entry name" value="beta-beta-alpha zinc fingers"/>
    <property type="match status" value="1"/>
</dbReference>
<sequence length="419" mass="45594">MPDQNGNKRSPSPALEKVLAQYFPHIIDDYTDLQSQANGGRSRVWDASGRGFPVSCVLNQPTDYGPPTIPELDTTYFRFLGVETNTDVSLLRDLTSEDSDDSEYGHEQECSPQGGACEAGSHNSGQEGQYDSARPSLATANVALNALQLHSHDQAQFGISLYLHIPLNVTINIELDAGRQVKKSQASDHAHVSSSVHNDGCVYRDSAQISLRPGLIVGPEFSRPGTIGPDSQVPRRQSDLDQPFVLGPNAAMLEEHSDESTAAHTGNTPNRTLPLLRSLSCLPTLTYEVAYYGHNIPALEARCPDGRFRCRVCVYTSGRLQALQRHIGTRTDNVRFSCPHCGKRFVRQDLMRIHSRKCRSNDTRMGPPDNAPGPHRGPRGSDGDSGTGASMSKSAKAKAARRRLERSGGKLGAKRAAKA</sequence>
<dbReference type="InParanoid" id="A0A3N4KML0"/>
<dbReference type="InterPro" id="IPR036236">
    <property type="entry name" value="Znf_C2H2_sf"/>
</dbReference>
<evidence type="ECO:0000313" key="4">
    <source>
        <dbReference type="EMBL" id="RPB10658.1"/>
    </source>
</evidence>
<feature type="compositionally biased region" description="Basic residues" evidence="2">
    <location>
        <begin position="395"/>
        <end position="404"/>
    </location>
</feature>
<keyword evidence="1" id="KW-0862">Zinc</keyword>
<evidence type="ECO:0000256" key="2">
    <source>
        <dbReference type="SAM" id="MobiDB-lite"/>
    </source>
</evidence>
<feature type="domain" description="C2H2-type" evidence="3">
    <location>
        <begin position="336"/>
        <end position="364"/>
    </location>
</feature>
<dbReference type="InterPro" id="IPR013087">
    <property type="entry name" value="Znf_C2H2_type"/>
</dbReference>
<dbReference type="Proteomes" id="UP000277580">
    <property type="component" value="Unassembled WGS sequence"/>
</dbReference>
<dbReference type="Gene3D" id="3.30.160.60">
    <property type="entry name" value="Classic Zinc Finger"/>
    <property type="match status" value="1"/>
</dbReference>
<reference evidence="4 5" key="1">
    <citation type="journal article" date="2018" name="Nat. Ecol. Evol.">
        <title>Pezizomycetes genomes reveal the molecular basis of ectomycorrhizal truffle lifestyle.</title>
        <authorList>
            <person name="Murat C."/>
            <person name="Payen T."/>
            <person name="Noel B."/>
            <person name="Kuo A."/>
            <person name="Morin E."/>
            <person name="Chen J."/>
            <person name="Kohler A."/>
            <person name="Krizsan K."/>
            <person name="Balestrini R."/>
            <person name="Da Silva C."/>
            <person name="Montanini B."/>
            <person name="Hainaut M."/>
            <person name="Levati E."/>
            <person name="Barry K.W."/>
            <person name="Belfiori B."/>
            <person name="Cichocki N."/>
            <person name="Clum A."/>
            <person name="Dockter R.B."/>
            <person name="Fauchery L."/>
            <person name="Guy J."/>
            <person name="Iotti M."/>
            <person name="Le Tacon F."/>
            <person name="Lindquist E.A."/>
            <person name="Lipzen A."/>
            <person name="Malagnac F."/>
            <person name="Mello A."/>
            <person name="Molinier V."/>
            <person name="Miyauchi S."/>
            <person name="Poulain J."/>
            <person name="Riccioni C."/>
            <person name="Rubini A."/>
            <person name="Sitrit Y."/>
            <person name="Splivallo R."/>
            <person name="Traeger S."/>
            <person name="Wang M."/>
            <person name="Zifcakova L."/>
            <person name="Wipf D."/>
            <person name="Zambonelli A."/>
            <person name="Paolocci F."/>
            <person name="Nowrousian M."/>
            <person name="Ottonello S."/>
            <person name="Baldrian P."/>
            <person name="Spatafora J.W."/>
            <person name="Henrissat B."/>
            <person name="Nagy L.G."/>
            <person name="Aury J.M."/>
            <person name="Wincker P."/>
            <person name="Grigoriev I.V."/>
            <person name="Bonfante P."/>
            <person name="Martin F.M."/>
        </authorList>
    </citation>
    <scope>NUCLEOTIDE SEQUENCE [LARGE SCALE GENOMIC DNA]</scope>
    <source>
        <strain evidence="4 5">CCBAS932</strain>
    </source>
</reference>
<dbReference type="PROSITE" id="PS50157">
    <property type="entry name" value="ZINC_FINGER_C2H2_2"/>
    <property type="match status" value="1"/>
</dbReference>